<protein>
    <submittedName>
        <fullName evidence="1">Uncharacterized protein</fullName>
    </submittedName>
</protein>
<dbReference type="EMBL" id="GL376615">
    <property type="status" value="NOT_ANNOTATED_CDS"/>
    <property type="molecule type" value="Genomic_DNA"/>
</dbReference>
<organism evidence="1 2">
    <name type="scientific">Globisporangium ultimum (strain ATCC 200006 / CBS 805.95 / DAOM BR144)</name>
    <name type="common">Pythium ultimum</name>
    <dbReference type="NCBI Taxonomy" id="431595"/>
    <lineage>
        <taxon>Eukaryota</taxon>
        <taxon>Sar</taxon>
        <taxon>Stramenopiles</taxon>
        <taxon>Oomycota</taxon>
        <taxon>Peronosporomycetes</taxon>
        <taxon>Pythiales</taxon>
        <taxon>Pythiaceae</taxon>
        <taxon>Globisporangium</taxon>
    </lineage>
</organism>
<proteinExistence type="predicted"/>
<evidence type="ECO:0000313" key="2">
    <source>
        <dbReference type="Proteomes" id="UP000019132"/>
    </source>
</evidence>
<keyword evidence="2" id="KW-1185">Reference proteome</keyword>
<dbReference type="Proteomes" id="UP000019132">
    <property type="component" value="Unassembled WGS sequence"/>
</dbReference>
<dbReference type="HOGENOM" id="CLU_2406168_0_0_1"/>
<reference evidence="2" key="1">
    <citation type="journal article" date="2010" name="Genome Biol.">
        <title>Genome sequence of the necrotrophic plant pathogen Pythium ultimum reveals original pathogenicity mechanisms and effector repertoire.</title>
        <authorList>
            <person name="Levesque C.A."/>
            <person name="Brouwer H."/>
            <person name="Cano L."/>
            <person name="Hamilton J.P."/>
            <person name="Holt C."/>
            <person name="Huitema E."/>
            <person name="Raffaele S."/>
            <person name="Robideau G.P."/>
            <person name="Thines M."/>
            <person name="Win J."/>
            <person name="Zerillo M.M."/>
            <person name="Beakes G.W."/>
            <person name="Boore J.L."/>
            <person name="Busam D."/>
            <person name="Dumas B."/>
            <person name="Ferriera S."/>
            <person name="Fuerstenberg S.I."/>
            <person name="Gachon C.M."/>
            <person name="Gaulin E."/>
            <person name="Govers F."/>
            <person name="Grenville-Briggs L."/>
            <person name="Horner N."/>
            <person name="Hostetler J."/>
            <person name="Jiang R.H."/>
            <person name="Johnson J."/>
            <person name="Krajaejun T."/>
            <person name="Lin H."/>
            <person name="Meijer H.J."/>
            <person name="Moore B."/>
            <person name="Morris P."/>
            <person name="Phuntmart V."/>
            <person name="Puiu D."/>
            <person name="Shetty J."/>
            <person name="Stajich J.E."/>
            <person name="Tripathy S."/>
            <person name="Wawra S."/>
            <person name="van West P."/>
            <person name="Whitty B.R."/>
            <person name="Coutinho P.M."/>
            <person name="Henrissat B."/>
            <person name="Martin F."/>
            <person name="Thomas P.D."/>
            <person name="Tyler B.M."/>
            <person name="De Vries R.P."/>
            <person name="Kamoun S."/>
            <person name="Yandell M."/>
            <person name="Tisserat N."/>
            <person name="Buell C.R."/>
        </authorList>
    </citation>
    <scope>NUCLEOTIDE SEQUENCE</scope>
    <source>
        <strain evidence="2">DAOM:BR144</strain>
    </source>
</reference>
<name>K3WXF6_GLOUD</name>
<dbReference type="InParanoid" id="K3WXF6"/>
<accession>K3WXF6</accession>
<dbReference type="VEuPathDB" id="FungiDB:PYU1_G009636"/>
<dbReference type="AlphaFoldDB" id="K3WXF6"/>
<sequence>KTSNKRSSQLLGLFVQLVCGQRRVNTKKICALEQQRQGRLRARKSIIAILRRNELLEPHVLDHQSLASLIATQSLPSNSPAAVASIPSSDRPD</sequence>
<reference evidence="1" key="3">
    <citation type="submission" date="2015-02" db="UniProtKB">
        <authorList>
            <consortium name="EnsemblProtists"/>
        </authorList>
    </citation>
    <scope>IDENTIFICATION</scope>
    <source>
        <strain evidence="1">DAOM BR144</strain>
    </source>
</reference>
<evidence type="ECO:0000313" key="1">
    <source>
        <dbReference type="EnsemblProtists" id="PYU1_T009654"/>
    </source>
</evidence>
<reference evidence="2" key="2">
    <citation type="submission" date="2010-04" db="EMBL/GenBank/DDBJ databases">
        <authorList>
            <person name="Buell R."/>
            <person name="Hamilton J."/>
            <person name="Hostetler J."/>
        </authorList>
    </citation>
    <scope>NUCLEOTIDE SEQUENCE [LARGE SCALE GENOMIC DNA]</scope>
    <source>
        <strain evidence="2">DAOM:BR144</strain>
    </source>
</reference>
<dbReference type="EnsemblProtists" id="PYU1_T009654">
    <property type="protein sequence ID" value="PYU1_T009654"/>
    <property type="gene ID" value="PYU1_G009636"/>
</dbReference>